<reference evidence="2" key="1">
    <citation type="journal article" date="2018" name="DNA Res.">
        <title>Multiple hybrid de novo genome assembly of finger millet, an orphan allotetraploid crop.</title>
        <authorList>
            <person name="Hatakeyama M."/>
            <person name="Aluri S."/>
            <person name="Balachadran M.T."/>
            <person name="Sivarajan S.R."/>
            <person name="Patrignani A."/>
            <person name="Gruter S."/>
            <person name="Poveda L."/>
            <person name="Shimizu-Inatsugi R."/>
            <person name="Baeten J."/>
            <person name="Francoijs K.J."/>
            <person name="Nataraja K.N."/>
            <person name="Reddy Y.A.N."/>
            <person name="Phadnis S."/>
            <person name="Ravikumar R.L."/>
            <person name="Schlapbach R."/>
            <person name="Sreeman S.M."/>
            <person name="Shimizu K.K."/>
        </authorList>
    </citation>
    <scope>NUCLEOTIDE SEQUENCE</scope>
</reference>
<dbReference type="Gene3D" id="3.80.10.10">
    <property type="entry name" value="Ribonuclease Inhibitor"/>
    <property type="match status" value="2"/>
</dbReference>
<name>A0AAV5D082_ELECO</name>
<dbReference type="Pfam" id="PF24758">
    <property type="entry name" value="LRR_At5g56370"/>
    <property type="match status" value="2"/>
</dbReference>
<protein>
    <recommendedName>
        <fullName evidence="1">F-box/LRR-repeat protein 15/At3g58940/PEG3-like LRR domain-containing protein</fullName>
    </recommendedName>
</protein>
<dbReference type="InterPro" id="IPR032675">
    <property type="entry name" value="LRR_dom_sf"/>
</dbReference>
<gene>
    <name evidence="2" type="primary">ga21186</name>
    <name evidence="2" type="ORF">PR202_ga21186</name>
</gene>
<dbReference type="InterPro" id="IPR036047">
    <property type="entry name" value="F-box-like_dom_sf"/>
</dbReference>
<sequence>MNLVIPEGCHTYVHTDEWIPLLAGKGIQSLTLFFDDIGPSCLVIHPQIFSCLELTHLSLGHCRLPSAPLSFTGFPNLISISLTWVAVPEHGEKDLEVIINSVPSLRFLKLVNVWIDSGDFDDWVIQAPNLQRLTVESHSDYGWQLKELSSLERATISVDNYSIGRDFVKLFTCFAQVTHLELHMPIPQIYIQNEGVDTVDLEFFNSLWTNDLFANLDTVTMKDAWCWSNEMHFIEFVLSKAKLLSALYVYQDDDDTNSKPSEEAVIELAKYRRVSPKAKVFFRNMDVSTLTCELPGGSRIRIVGNGGLADASPDAEAAHGGLDYLYPELLSEILYRLPLWDAVRTSALARAWRHRWESAPSLRFIWTGRADPGAISDVLRRYSCPVREFRHYYVTEASFGHSDRWLRLLALRVVQSLFLDFEMSNDDELLHTLHPSIFSCRGLTTLDLGGCYIPAPPPGFTGLPNLTELRLRKVGFTEGARVLELLIATSPLLESLHLVSLSLPLSNGEYNQWVIQSPKLQSLTIDAIFDDEWQINDLPSLEEADIDCVGYSPDRDIVKLMTGLAHATKLKLSMPVNYFLYCPFVSLLSRIIEMSLYIFCPISLAKYPFPVATK</sequence>
<dbReference type="AlphaFoldDB" id="A0AAV5D082"/>
<organism evidence="2 3">
    <name type="scientific">Eleusine coracana subsp. coracana</name>
    <dbReference type="NCBI Taxonomy" id="191504"/>
    <lineage>
        <taxon>Eukaryota</taxon>
        <taxon>Viridiplantae</taxon>
        <taxon>Streptophyta</taxon>
        <taxon>Embryophyta</taxon>
        <taxon>Tracheophyta</taxon>
        <taxon>Spermatophyta</taxon>
        <taxon>Magnoliopsida</taxon>
        <taxon>Liliopsida</taxon>
        <taxon>Poales</taxon>
        <taxon>Poaceae</taxon>
        <taxon>PACMAD clade</taxon>
        <taxon>Chloridoideae</taxon>
        <taxon>Cynodonteae</taxon>
        <taxon>Eleusininae</taxon>
        <taxon>Eleusine</taxon>
    </lineage>
</organism>
<evidence type="ECO:0000259" key="1">
    <source>
        <dbReference type="Pfam" id="PF24758"/>
    </source>
</evidence>
<proteinExistence type="predicted"/>
<dbReference type="Proteomes" id="UP001054889">
    <property type="component" value="Unassembled WGS sequence"/>
</dbReference>
<accession>A0AAV5D082</accession>
<feature type="domain" description="F-box/LRR-repeat protein 15/At3g58940/PEG3-like LRR" evidence="1">
    <location>
        <begin position="16"/>
        <end position="154"/>
    </location>
</feature>
<reference evidence="2" key="2">
    <citation type="submission" date="2021-12" db="EMBL/GenBank/DDBJ databases">
        <title>Resequencing data analysis of finger millet.</title>
        <authorList>
            <person name="Hatakeyama M."/>
            <person name="Aluri S."/>
            <person name="Balachadran M.T."/>
            <person name="Sivarajan S.R."/>
            <person name="Poveda L."/>
            <person name="Shimizu-Inatsugi R."/>
            <person name="Schlapbach R."/>
            <person name="Sreeman S.M."/>
            <person name="Shimizu K.K."/>
        </authorList>
    </citation>
    <scope>NUCLEOTIDE SEQUENCE</scope>
</reference>
<dbReference type="InterPro" id="IPR055411">
    <property type="entry name" value="LRR_FXL15/At3g58940/PEG3-like"/>
</dbReference>
<dbReference type="EMBL" id="BQKI01000010">
    <property type="protein sequence ID" value="GJN03711.1"/>
    <property type="molecule type" value="Genomic_DNA"/>
</dbReference>
<dbReference type="InterPro" id="IPR050232">
    <property type="entry name" value="FBL13/AtMIF1-like"/>
</dbReference>
<comment type="caution">
    <text evidence="2">The sequence shown here is derived from an EMBL/GenBank/DDBJ whole genome shotgun (WGS) entry which is preliminary data.</text>
</comment>
<evidence type="ECO:0000313" key="3">
    <source>
        <dbReference type="Proteomes" id="UP001054889"/>
    </source>
</evidence>
<dbReference type="SUPFAM" id="SSF52058">
    <property type="entry name" value="L domain-like"/>
    <property type="match status" value="1"/>
</dbReference>
<feature type="domain" description="F-box/LRR-repeat protein 15/At3g58940/PEG3-like LRR" evidence="1">
    <location>
        <begin position="403"/>
        <end position="546"/>
    </location>
</feature>
<dbReference type="PANTHER" id="PTHR31900:SF30">
    <property type="entry name" value="SUPERFAMILY PROTEIN, PUTATIVE-RELATED"/>
    <property type="match status" value="1"/>
</dbReference>
<keyword evidence="3" id="KW-1185">Reference proteome</keyword>
<dbReference type="SUPFAM" id="SSF81383">
    <property type="entry name" value="F-box domain"/>
    <property type="match status" value="1"/>
</dbReference>
<dbReference type="PANTHER" id="PTHR31900">
    <property type="entry name" value="F-BOX/RNI SUPERFAMILY PROTEIN-RELATED"/>
    <property type="match status" value="1"/>
</dbReference>
<evidence type="ECO:0000313" key="2">
    <source>
        <dbReference type="EMBL" id="GJN03711.1"/>
    </source>
</evidence>